<accession>F8TTG8</accession>
<dbReference type="InterPro" id="IPR041796">
    <property type="entry name" value="Mre11_N"/>
</dbReference>
<dbReference type="GO" id="GO:0016787">
    <property type="term" value="F:hydrolase activity"/>
    <property type="evidence" value="ECO:0007669"/>
    <property type="project" value="UniProtKB-KW"/>
</dbReference>
<dbReference type="SUPFAM" id="SSF56300">
    <property type="entry name" value="Metallo-dependent phosphatases"/>
    <property type="match status" value="1"/>
</dbReference>
<organism evidence="3">
    <name type="scientific">uncultured Acidobacteria bacterium A2</name>
    <dbReference type="NCBI Taxonomy" id="1036852"/>
    <lineage>
        <taxon>Bacteria</taxon>
        <taxon>Pseudomonadati</taxon>
        <taxon>Acidobacteriota</taxon>
        <taxon>environmental samples</taxon>
    </lineage>
</organism>
<dbReference type="InterPro" id="IPR029052">
    <property type="entry name" value="Metallo-depent_PP-like"/>
</dbReference>
<dbReference type="PANTHER" id="PTHR30337">
    <property type="entry name" value="COMPONENT OF ATP-DEPENDENT DSDNA EXONUCLEASE"/>
    <property type="match status" value="1"/>
</dbReference>
<proteinExistence type="predicted"/>
<name>F8TTG8_9BACT</name>
<dbReference type="InterPro" id="IPR004843">
    <property type="entry name" value="Calcineurin-like_PHP"/>
</dbReference>
<feature type="domain" description="Calcineurin-like phosphoesterase" evidence="2">
    <location>
        <begin position="3"/>
        <end position="197"/>
    </location>
</feature>
<dbReference type="Pfam" id="PF00149">
    <property type="entry name" value="Metallophos"/>
    <property type="match status" value="1"/>
</dbReference>
<dbReference type="InterPro" id="IPR050535">
    <property type="entry name" value="DNA_Repair-Maintenance_Comp"/>
</dbReference>
<dbReference type="EMBL" id="JF342589">
    <property type="protein sequence ID" value="AEH26479.1"/>
    <property type="molecule type" value="Genomic_DNA"/>
</dbReference>
<keyword evidence="1" id="KW-0378">Hydrolase</keyword>
<protein>
    <submittedName>
        <fullName evidence="3">Metallophosphoesterase</fullName>
    </submittedName>
</protein>
<evidence type="ECO:0000313" key="3">
    <source>
        <dbReference type="EMBL" id="AEH26479.1"/>
    </source>
</evidence>
<reference evidence="3" key="1">
    <citation type="journal article" date="2011" name="FEMS Microbiol. Ecol.">
        <title>Polyketide synthase pathways identified from a metagenomic library are derived from soil Acidobacteria.</title>
        <authorList>
            <person name="Parsley L.C."/>
            <person name="Linneman J."/>
            <person name="Goode A.M."/>
            <person name="Becklund K."/>
            <person name="George I."/>
            <person name="Goodman R.M."/>
            <person name="Lopanik N.B."/>
            <person name="Liles M.R."/>
        </authorList>
    </citation>
    <scope>NUCLEOTIDE SEQUENCE</scope>
</reference>
<dbReference type="PANTHER" id="PTHR30337:SF7">
    <property type="entry name" value="PHOSPHOESTERASE"/>
    <property type="match status" value="1"/>
</dbReference>
<evidence type="ECO:0000256" key="1">
    <source>
        <dbReference type="ARBA" id="ARBA00022801"/>
    </source>
</evidence>
<evidence type="ECO:0000259" key="2">
    <source>
        <dbReference type="Pfam" id="PF00149"/>
    </source>
</evidence>
<dbReference type="InterPro" id="IPR014577">
    <property type="entry name" value="UCP033093_metalloPase"/>
</dbReference>
<sequence length="396" mass="44065">MVSFLHAADVHLGLRVTRFANEVARKIREARFQSLDNILSVAKAGNVDFLLIAGDLFDDHAVDQLTAQRAFEMLASAAVPVYVLPGNHDPYLPGSVWDRPPWDGADTGQVRLLCRAEMVEAAPGVSLFACPLFQKTSLRDPTAWIEPSPNGRQVLRIGIAHGSLNVRANLPEDDHLIAPNVAVEKHLDYLALGHWHRRQLFAGADRVERTAYPGVPEPMRFPESVERTGWQPYSGLRDEFLDAGTGEILHVTIDRPGAAPKIEPIEVGHLVWGEELHALEGNDDLSKLIADIATRARPECRLLRLRLDGILEADAMLRLEELQQMLDGRYLFNEIDESALHVRPTDDEVRAVAGDGVLRRVLDQLQHEAGSGDPVAARRAERCMLLMYRLAREIEA</sequence>
<dbReference type="Gene3D" id="3.60.21.10">
    <property type="match status" value="1"/>
</dbReference>
<dbReference type="AlphaFoldDB" id="F8TTG8"/>
<dbReference type="PIRSF" id="PIRSF033093">
    <property type="entry name" value="UCP_ML1119"/>
    <property type="match status" value="1"/>
</dbReference>
<dbReference type="CDD" id="cd00840">
    <property type="entry name" value="MPP_Mre11_N"/>
    <property type="match status" value="1"/>
</dbReference>